<dbReference type="Proteomes" id="UP000569732">
    <property type="component" value="Unassembled WGS sequence"/>
</dbReference>
<dbReference type="Gene3D" id="1.20.1250.20">
    <property type="entry name" value="MFS general substrate transporter like domains"/>
    <property type="match status" value="2"/>
</dbReference>
<dbReference type="EMBL" id="JACCKB010000009">
    <property type="protein sequence ID" value="NYZ66029.1"/>
    <property type="molecule type" value="Genomic_DNA"/>
</dbReference>
<evidence type="ECO:0000256" key="5">
    <source>
        <dbReference type="SAM" id="Phobius"/>
    </source>
</evidence>
<feature type="transmembrane region" description="Helical" evidence="5">
    <location>
        <begin position="44"/>
        <end position="68"/>
    </location>
</feature>
<feature type="transmembrane region" description="Helical" evidence="5">
    <location>
        <begin position="175"/>
        <end position="200"/>
    </location>
</feature>
<gene>
    <name evidence="6" type="ORF">H0A36_08380</name>
</gene>
<feature type="transmembrane region" description="Helical" evidence="5">
    <location>
        <begin position="526"/>
        <end position="546"/>
    </location>
</feature>
<keyword evidence="3 5" id="KW-1133">Transmembrane helix</keyword>
<dbReference type="RefSeq" id="WP_180568054.1">
    <property type="nucleotide sequence ID" value="NZ_JACCKB010000009.1"/>
</dbReference>
<evidence type="ECO:0000256" key="3">
    <source>
        <dbReference type="ARBA" id="ARBA00022989"/>
    </source>
</evidence>
<dbReference type="SUPFAM" id="SSF103473">
    <property type="entry name" value="MFS general substrate transporter"/>
    <property type="match status" value="1"/>
</dbReference>
<reference evidence="6 7" key="1">
    <citation type="submission" date="2020-07" db="EMBL/GenBank/DDBJ databases">
        <title>Endozoicomonas sp. nov., isolated from sediment.</title>
        <authorList>
            <person name="Gu T."/>
        </authorList>
    </citation>
    <scope>NUCLEOTIDE SEQUENCE [LARGE SCALE GENOMIC DNA]</scope>
    <source>
        <strain evidence="6 7">SM1973</strain>
    </source>
</reference>
<dbReference type="GO" id="GO:0015112">
    <property type="term" value="F:nitrate transmembrane transporter activity"/>
    <property type="evidence" value="ECO:0007669"/>
    <property type="project" value="InterPro"/>
</dbReference>
<name>A0A853I097_9GAMM</name>
<evidence type="ECO:0000256" key="1">
    <source>
        <dbReference type="ARBA" id="ARBA00004141"/>
    </source>
</evidence>
<feature type="transmembrane region" description="Helical" evidence="5">
    <location>
        <begin position="110"/>
        <end position="129"/>
    </location>
</feature>
<feature type="transmembrane region" description="Helical" evidence="5">
    <location>
        <begin position="270"/>
        <end position="292"/>
    </location>
</feature>
<evidence type="ECO:0000256" key="2">
    <source>
        <dbReference type="ARBA" id="ARBA00022692"/>
    </source>
</evidence>
<comment type="caution">
    <text evidence="6">The sequence shown here is derived from an EMBL/GenBank/DDBJ whole genome shotgun (WGS) entry which is preliminary data.</text>
</comment>
<feature type="transmembrane region" description="Helical" evidence="5">
    <location>
        <begin position="307"/>
        <end position="323"/>
    </location>
</feature>
<feature type="transmembrane region" description="Helical" evidence="5">
    <location>
        <begin position="495"/>
        <end position="514"/>
    </location>
</feature>
<dbReference type="PANTHER" id="PTHR23515">
    <property type="entry name" value="HIGH-AFFINITY NITRATE TRANSPORTER 2.3"/>
    <property type="match status" value="1"/>
</dbReference>
<protein>
    <submittedName>
        <fullName evidence="6">MFS transporter</fullName>
    </submittedName>
</protein>
<feature type="transmembrane region" description="Helical" evidence="5">
    <location>
        <begin position="344"/>
        <end position="368"/>
    </location>
</feature>
<feature type="transmembrane region" description="Helical" evidence="5">
    <location>
        <begin position="457"/>
        <end position="474"/>
    </location>
</feature>
<proteinExistence type="predicted"/>
<organism evidence="6 7">
    <name type="scientific">Spartinivicinus marinus</name>
    <dbReference type="NCBI Taxonomy" id="2994442"/>
    <lineage>
        <taxon>Bacteria</taxon>
        <taxon>Pseudomonadati</taxon>
        <taxon>Pseudomonadota</taxon>
        <taxon>Gammaproteobacteria</taxon>
        <taxon>Oceanospirillales</taxon>
        <taxon>Zooshikellaceae</taxon>
        <taxon>Spartinivicinus</taxon>
    </lineage>
</organism>
<feature type="transmembrane region" description="Helical" evidence="5">
    <location>
        <begin position="398"/>
        <end position="418"/>
    </location>
</feature>
<feature type="transmembrane region" description="Helical" evidence="5">
    <location>
        <begin position="425"/>
        <end position="445"/>
    </location>
</feature>
<dbReference type="InterPro" id="IPR044772">
    <property type="entry name" value="NO3_transporter"/>
</dbReference>
<dbReference type="AlphaFoldDB" id="A0A853I097"/>
<evidence type="ECO:0000256" key="4">
    <source>
        <dbReference type="ARBA" id="ARBA00023136"/>
    </source>
</evidence>
<keyword evidence="2 5" id="KW-0812">Transmembrane</keyword>
<accession>A0A853I097</accession>
<keyword evidence="4 5" id="KW-0472">Membrane</keyword>
<evidence type="ECO:0000313" key="7">
    <source>
        <dbReference type="Proteomes" id="UP000569732"/>
    </source>
</evidence>
<evidence type="ECO:0000313" key="6">
    <source>
        <dbReference type="EMBL" id="NYZ66029.1"/>
    </source>
</evidence>
<feature type="transmembrane region" description="Helical" evidence="5">
    <location>
        <begin position="80"/>
        <end position="98"/>
    </location>
</feature>
<comment type="subcellular location">
    <subcellularLocation>
        <location evidence="1">Membrane</location>
        <topology evidence="1">Multi-pass membrane protein</topology>
    </subcellularLocation>
</comment>
<feature type="transmembrane region" description="Helical" evidence="5">
    <location>
        <begin position="228"/>
        <end position="249"/>
    </location>
</feature>
<dbReference type="GO" id="GO:0016020">
    <property type="term" value="C:membrane"/>
    <property type="evidence" value="ECO:0007669"/>
    <property type="project" value="UniProtKB-SubCell"/>
</dbReference>
<sequence length="555" mass="59918">MSETTHTSNPPPVAASKSADITNWDVENTEFWESTGKKIANRNLWISIPSLLCGFAVWLYWGIITVQMLNLGFPFAKSELFTLMAIAGLTGATLRIPSSFFIRLAGGRNTIFFTTALLMLPALGTGIALQSQDTPLWVFQLLALLSGFGGGNFASSMSNISYFFPKKVQGLALGLNAGLGNFGVTTMQILVPLMMTFGVFGALGGDSMTLQNTSGTLIGKIPSGSETWIQNAGFVWLLFLIPLAFAGWFGMNNIRTPEVSPDIGSPFKAFSIITCMLLVGFITATVGLWLILPESANGSGFNVPKEIVLVIVIASTVFLLKLFPGDIKQSLTRQYQIFGHQHTWVMSVIYTMTFGSFIGFSAAFPLAIKVIFGYSHVAGADGILTHDTVNPNGPSALMYAWMGPFIGALIRPVGGWIADKVGGAFVTQVVSVVMVLSAIGVAYYMKAAYASATPEEYFVPFFLLFLVLFAATGIGNGSTFRTIAMVFNKEQAGPVLGWTSAVAAYGAFYIPKVFGEQIKATTPEYALYGFAAFYGLCILVNWWFYLRPGAEHKNP</sequence>
<dbReference type="InterPro" id="IPR036259">
    <property type="entry name" value="MFS_trans_sf"/>
</dbReference>
<feature type="transmembrane region" description="Helical" evidence="5">
    <location>
        <begin position="135"/>
        <end position="154"/>
    </location>
</feature>
<keyword evidence="7" id="KW-1185">Reference proteome</keyword>